<comment type="caution">
    <text evidence="1">The sequence shown here is derived from an EMBL/GenBank/DDBJ whole genome shotgun (WGS) entry which is preliminary data.</text>
</comment>
<dbReference type="AlphaFoldDB" id="A0A7W6RK79"/>
<dbReference type="Proteomes" id="UP000533641">
    <property type="component" value="Unassembled WGS sequence"/>
</dbReference>
<reference evidence="1 2" key="1">
    <citation type="submission" date="2020-08" db="EMBL/GenBank/DDBJ databases">
        <title>Genomic Encyclopedia of Type Strains, Phase IV (KMG-V): Genome sequencing to study the core and pangenomes of soil and plant-associated prokaryotes.</title>
        <authorList>
            <person name="Whitman W."/>
        </authorList>
    </citation>
    <scope>NUCLEOTIDE SEQUENCE [LARGE SCALE GENOMIC DNA]</scope>
    <source>
        <strain evidence="1 2">SEMIA 402</strain>
    </source>
</reference>
<evidence type="ECO:0000313" key="2">
    <source>
        <dbReference type="Proteomes" id="UP000533641"/>
    </source>
</evidence>
<sequence>MMSKAPQVSCFRQDGQSVDRADTGDCAQELVVWIVLQHLNGPRFDLIALSDQTSALSQDHTEHAYGVCRSPLQCGLGKTTVEMPGYDHLLRLMRATQMDKALCDHGTATMTTSALAASKMVSAK</sequence>
<protein>
    <submittedName>
        <fullName evidence="1">Uncharacterized protein</fullName>
    </submittedName>
</protein>
<accession>A0A7W6RK79</accession>
<name>A0A7W6RK79_9HYPH</name>
<dbReference type="EMBL" id="JACIGM010000003">
    <property type="protein sequence ID" value="MBB4274001.1"/>
    <property type="molecule type" value="Genomic_DNA"/>
</dbReference>
<evidence type="ECO:0000313" key="1">
    <source>
        <dbReference type="EMBL" id="MBB4274001.1"/>
    </source>
</evidence>
<organism evidence="1 2">
    <name type="scientific">Rhizobium mongolense</name>
    <dbReference type="NCBI Taxonomy" id="57676"/>
    <lineage>
        <taxon>Bacteria</taxon>
        <taxon>Pseudomonadati</taxon>
        <taxon>Pseudomonadota</taxon>
        <taxon>Alphaproteobacteria</taxon>
        <taxon>Hyphomicrobiales</taxon>
        <taxon>Rhizobiaceae</taxon>
        <taxon>Rhizobium/Agrobacterium group</taxon>
        <taxon>Rhizobium</taxon>
    </lineage>
</organism>
<gene>
    <name evidence="1" type="ORF">GGE12_001756</name>
</gene>
<proteinExistence type="predicted"/>